<dbReference type="Gene3D" id="3.40.190.290">
    <property type="match status" value="1"/>
</dbReference>
<dbReference type="Proteomes" id="UP001290455">
    <property type="component" value="Unassembled WGS sequence"/>
</dbReference>
<dbReference type="InterPro" id="IPR036388">
    <property type="entry name" value="WH-like_DNA-bd_sf"/>
</dbReference>
<dbReference type="InterPro" id="IPR000847">
    <property type="entry name" value="LysR_HTH_N"/>
</dbReference>
<name>A0ABU5ITG1_9BACI</name>
<dbReference type="Gene3D" id="1.10.10.10">
    <property type="entry name" value="Winged helix-like DNA-binding domain superfamily/Winged helix DNA-binding domain"/>
    <property type="match status" value="1"/>
</dbReference>
<dbReference type="PROSITE" id="PS50931">
    <property type="entry name" value="HTH_LYSR"/>
    <property type="match status" value="1"/>
</dbReference>
<evidence type="ECO:0000256" key="3">
    <source>
        <dbReference type="ARBA" id="ARBA00023125"/>
    </source>
</evidence>
<dbReference type="Pfam" id="PF03466">
    <property type="entry name" value="LysR_substrate"/>
    <property type="match status" value="1"/>
</dbReference>
<dbReference type="RefSeq" id="WP_322444748.1">
    <property type="nucleotide sequence ID" value="NZ_JAXOFX010000001.1"/>
</dbReference>
<proteinExistence type="inferred from homology"/>
<dbReference type="PANTHER" id="PTHR30126">
    <property type="entry name" value="HTH-TYPE TRANSCRIPTIONAL REGULATOR"/>
    <property type="match status" value="1"/>
</dbReference>
<keyword evidence="7" id="KW-1185">Reference proteome</keyword>
<accession>A0ABU5ITG1</accession>
<keyword evidence="4" id="KW-0804">Transcription</keyword>
<dbReference type="InterPro" id="IPR005119">
    <property type="entry name" value="LysR_subst-bd"/>
</dbReference>
<evidence type="ECO:0000256" key="2">
    <source>
        <dbReference type="ARBA" id="ARBA00023015"/>
    </source>
</evidence>
<sequence>MNLYALKVFVTVVKQGSVSGAAQRLHISQPAVTIQIRNLERELGFSVFKKKGRGIELNEPGTYVYNEAVRLFALENEIENKIKLYMEGQNGSLTIFSTNFPATHFMPHWISQFKKIYPDIKIHIQSGNTTTALEKLSNGEVDLAIIASFHIPNEHEHLEIIKILEDEQCFIVPKGHPFGSRTVNLQQIVEEGFVLREKGSSTRELIFSLFQIHQLPTPIIHVEVNRIEEAIMTVAGGYGMTLAPKKAVIPYIEMDLVEVVDVRGVNLKRHINLCTLKSSSPSPSAKNFMSLLCNQR</sequence>
<evidence type="ECO:0000256" key="1">
    <source>
        <dbReference type="ARBA" id="ARBA00009437"/>
    </source>
</evidence>
<reference evidence="6 7" key="1">
    <citation type="submission" date="2023-11" db="EMBL/GenBank/DDBJ databases">
        <title>Bacillus jintuensis, isolated from a mudflat on the Beibu Gulf coast.</title>
        <authorList>
            <person name="Li M."/>
        </authorList>
    </citation>
    <scope>NUCLEOTIDE SEQUENCE [LARGE SCALE GENOMIC DNA]</scope>
    <source>
        <strain evidence="6 7">31A1R</strain>
    </source>
</reference>
<dbReference type="SUPFAM" id="SSF53850">
    <property type="entry name" value="Periplasmic binding protein-like II"/>
    <property type="match status" value="1"/>
</dbReference>
<dbReference type="Pfam" id="PF00126">
    <property type="entry name" value="HTH_1"/>
    <property type="match status" value="1"/>
</dbReference>
<dbReference type="EMBL" id="JAXOFX010000001">
    <property type="protein sequence ID" value="MDZ5470447.1"/>
    <property type="molecule type" value="Genomic_DNA"/>
</dbReference>
<keyword evidence="3" id="KW-0238">DNA-binding</keyword>
<protein>
    <submittedName>
        <fullName evidence="6">LysR family transcriptional regulator</fullName>
    </submittedName>
</protein>
<dbReference type="InterPro" id="IPR036390">
    <property type="entry name" value="WH_DNA-bd_sf"/>
</dbReference>
<keyword evidence="2" id="KW-0805">Transcription regulation</keyword>
<dbReference type="PRINTS" id="PR00039">
    <property type="entry name" value="HTHLYSR"/>
</dbReference>
<feature type="domain" description="HTH lysR-type" evidence="5">
    <location>
        <begin position="1"/>
        <end position="58"/>
    </location>
</feature>
<dbReference type="CDD" id="cd05466">
    <property type="entry name" value="PBP2_LTTR_substrate"/>
    <property type="match status" value="1"/>
</dbReference>
<gene>
    <name evidence="6" type="ORF">SM124_01675</name>
</gene>
<comment type="caution">
    <text evidence="6">The sequence shown here is derived from an EMBL/GenBank/DDBJ whole genome shotgun (WGS) entry which is preliminary data.</text>
</comment>
<evidence type="ECO:0000313" key="7">
    <source>
        <dbReference type="Proteomes" id="UP001290455"/>
    </source>
</evidence>
<evidence type="ECO:0000256" key="4">
    <source>
        <dbReference type="ARBA" id="ARBA00023163"/>
    </source>
</evidence>
<evidence type="ECO:0000313" key="6">
    <source>
        <dbReference type="EMBL" id="MDZ5470447.1"/>
    </source>
</evidence>
<dbReference type="PANTHER" id="PTHR30126:SF40">
    <property type="entry name" value="HTH-TYPE TRANSCRIPTIONAL REGULATOR GLTR"/>
    <property type="match status" value="1"/>
</dbReference>
<organism evidence="6 7">
    <name type="scientific">Robertmurraya mangrovi</name>
    <dbReference type="NCBI Taxonomy" id="3098077"/>
    <lineage>
        <taxon>Bacteria</taxon>
        <taxon>Bacillati</taxon>
        <taxon>Bacillota</taxon>
        <taxon>Bacilli</taxon>
        <taxon>Bacillales</taxon>
        <taxon>Bacillaceae</taxon>
        <taxon>Robertmurraya</taxon>
    </lineage>
</organism>
<evidence type="ECO:0000259" key="5">
    <source>
        <dbReference type="PROSITE" id="PS50931"/>
    </source>
</evidence>
<comment type="similarity">
    <text evidence="1">Belongs to the LysR transcriptional regulatory family.</text>
</comment>
<dbReference type="SUPFAM" id="SSF46785">
    <property type="entry name" value="Winged helix' DNA-binding domain"/>
    <property type="match status" value="1"/>
</dbReference>